<sequence>MEGIRMEGLDIFSDSSTADFCESILHHFSNSDQEDSQRLCAIVGAMAQELKEKDLPLHRSPTSVPRVLPRPASLRAGLASSRRPVSHHYPLSPSPPLIPVAILRKKGDFVLKIIHARNASAVTCERSYIKLIREVLLLAGGSNVNPSEGVKGGQELSMF</sequence>
<name>A0A6A2Y5N0_HIBSY</name>
<evidence type="ECO:0000259" key="1">
    <source>
        <dbReference type="Pfam" id="PF25772"/>
    </source>
</evidence>
<dbReference type="Proteomes" id="UP000436088">
    <property type="component" value="Unassembled WGS sequence"/>
</dbReference>
<proteinExistence type="predicted"/>
<keyword evidence="3" id="KW-1185">Reference proteome</keyword>
<accession>A0A6A2Y5N0</accession>
<dbReference type="PANTHER" id="PTHR48445:SF1">
    <property type="entry name" value="OS02G0782100 PROTEIN"/>
    <property type="match status" value="1"/>
</dbReference>
<dbReference type="EMBL" id="VEPZ02001471">
    <property type="protein sequence ID" value="KAE8671386.1"/>
    <property type="molecule type" value="Genomic_DNA"/>
</dbReference>
<dbReference type="AlphaFoldDB" id="A0A6A2Y5N0"/>
<feature type="domain" description="RRP12 N-terminal HEAT" evidence="1">
    <location>
        <begin position="12"/>
        <end position="57"/>
    </location>
</feature>
<protein>
    <recommendedName>
        <fullName evidence="1">RRP12 N-terminal HEAT domain-containing protein</fullName>
    </recommendedName>
</protein>
<dbReference type="PANTHER" id="PTHR48445">
    <property type="entry name" value="OS02G0782100 PROTEIN"/>
    <property type="match status" value="1"/>
</dbReference>
<dbReference type="InterPro" id="IPR057860">
    <property type="entry name" value="HEAT_RRP12_N"/>
</dbReference>
<evidence type="ECO:0000313" key="2">
    <source>
        <dbReference type="EMBL" id="KAE8671386.1"/>
    </source>
</evidence>
<comment type="caution">
    <text evidence="2">The sequence shown here is derived from an EMBL/GenBank/DDBJ whole genome shotgun (WGS) entry which is preliminary data.</text>
</comment>
<dbReference type="Pfam" id="PF25772">
    <property type="entry name" value="HEAT_RRP12_N"/>
    <property type="match status" value="1"/>
</dbReference>
<reference evidence="2" key="1">
    <citation type="submission" date="2019-09" db="EMBL/GenBank/DDBJ databases">
        <title>Draft genome information of white flower Hibiscus syriacus.</title>
        <authorList>
            <person name="Kim Y.-M."/>
        </authorList>
    </citation>
    <scope>NUCLEOTIDE SEQUENCE [LARGE SCALE GENOMIC DNA]</scope>
    <source>
        <strain evidence="2">YM2019G1</strain>
    </source>
</reference>
<gene>
    <name evidence="2" type="ORF">F3Y22_tig00111957pilonHSYRG00061</name>
</gene>
<evidence type="ECO:0000313" key="3">
    <source>
        <dbReference type="Proteomes" id="UP000436088"/>
    </source>
</evidence>
<organism evidence="2 3">
    <name type="scientific">Hibiscus syriacus</name>
    <name type="common">Rose of Sharon</name>
    <dbReference type="NCBI Taxonomy" id="106335"/>
    <lineage>
        <taxon>Eukaryota</taxon>
        <taxon>Viridiplantae</taxon>
        <taxon>Streptophyta</taxon>
        <taxon>Embryophyta</taxon>
        <taxon>Tracheophyta</taxon>
        <taxon>Spermatophyta</taxon>
        <taxon>Magnoliopsida</taxon>
        <taxon>eudicotyledons</taxon>
        <taxon>Gunneridae</taxon>
        <taxon>Pentapetalae</taxon>
        <taxon>rosids</taxon>
        <taxon>malvids</taxon>
        <taxon>Malvales</taxon>
        <taxon>Malvaceae</taxon>
        <taxon>Malvoideae</taxon>
        <taxon>Hibiscus</taxon>
    </lineage>
</organism>